<keyword evidence="9" id="KW-1278">Translocase</keyword>
<dbReference type="CDD" id="cd16914">
    <property type="entry name" value="EcfT"/>
    <property type="match status" value="1"/>
</dbReference>
<dbReference type="PANTHER" id="PTHR43553">
    <property type="entry name" value="HEAVY METAL TRANSPORTER"/>
    <property type="match status" value="1"/>
</dbReference>
<evidence type="ECO:0000256" key="5">
    <source>
        <dbReference type="ARBA" id="ARBA00022475"/>
    </source>
</evidence>
<feature type="transmembrane region" description="Helical" evidence="12">
    <location>
        <begin position="505"/>
        <end position="526"/>
    </location>
</feature>
<dbReference type="OrthoDB" id="2035889at2"/>
<dbReference type="Pfam" id="PF00005">
    <property type="entry name" value="ABC_tran"/>
    <property type="match status" value="1"/>
</dbReference>
<dbReference type="PROSITE" id="PS50893">
    <property type="entry name" value="ABC_TRANSPORTER_2"/>
    <property type="match status" value="1"/>
</dbReference>
<dbReference type="GO" id="GO:0016887">
    <property type="term" value="F:ATP hydrolysis activity"/>
    <property type="evidence" value="ECO:0007669"/>
    <property type="project" value="InterPro"/>
</dbReference>
<evidence type="ECO:0000256" key="6">
    <source>
        <dbReference type="ARBA" id="ARBA00022692"/>
    </source>
</evidence>
<dbReference type="SMART" id="SM00382">
    <property type="entry name" value="AAA"/>
    <property type="match status" value="1"/>
</dbReference>
<keyword evidence="5" id="KW-1003">Cell membrane</keyword>
<comment type="caution">
    <text evidence="14">The sequence shown here is derived from an EMBL/GenBank/DDBJ whole genome shotgun (WGS) entry which is preliminary data.</text>
</comment>
<keyword evidence="8" id="KW-0067">ATP-binding</keyword>
<keyword evidence="15" id="KW-1185">Reference proteome</keyword>
<dbReference type="InterPro" id="IPR050095">
    <property type="entry name" value="ECF_ABC_transporter_ATP-bd"/>
</dbReference>
<dbReference type="PANTHER" id="PTHR43553:SF27">
    <property type="entry name" value="ENERGY-COUPLING FACTOR TRANSPORTER ATP-BINDING PROTEIN ECFA2"/>
    <property type="match status" value="1"/>
</dbReference>
<keyword evidence="4" id="KW-0813">Transport</keyword>
<organism evidence="14 15">
    <name type="scientific">Sulfoacidibacillus thermotolerans</name>
    <name type="common">Acidibacillus sulfuroxidans</name>
    <dbReference type="NCBI Taxonomy" id="1765684"/>
    <lineage>
        <taxon>Bacteria</taxon>
        <taxon>Bacillati</taxon>
        <taxon>Bacillota</taxon>
        <taxon>Bacilli</taxon>
        <taxon>Bacillales</taxon>
        <taxon>Alicyclobacillaceae</taxon>
        <taxon>Sulfoacidibacillus</taxon>
    </lineage>
</organism>
<protein>
    <recommendedName>
        <fullName evidence="13">ABC transporter domain-containing protein</fullName>
    </recommendedName>
</protein>
<name>A0A2U3D842_SULT2</name>
<evidence type="ECO:0000313" key="14">
    <source>
        <dbReference type="EMBL" id="PWI57448.1"/>
    </source>
</evidence>
<evidence type="ECO:0000256" key="4">
    <source>
        <dbReference type="ARBA" id="ARBA00022448"/>
    </source>
</evidence>
<dbReference type="SUPFAM" id="SSF52540">
    <property type="entry name" value="P-loop containing nucleoside triphosphate hydrolases"/>
    <property type="match status" value="1"/>
</dbReference>
<dbReference type="EMBL" id="MPDK01000012">
    <property type="protein sequence ID" value="PWI57448.1"/>
    <property type="molecule type" value="Genomic_DNA"/>
</dbReference>
<proteinExistence type="inferred from homology"/>
<keyword evidence="6 12" id="KW-0812">Transmembrane</keyword>
<dbReference type="InterPro" id="IPR003593">
    <property type="entry name" value="AAA+_ATPase"/>
</dbReference>
<dbReference type="Proteomes" id="UP000245380">
    <property type="component" value="Unassembled WGS sequence"/>
</dbReference>
<evidence type="ECO:0000256" key="11">
    <source>
        <dbReference type="ARBA" id="ARBA00023136"/>
    </source>
</evidence>
<dbReference type="AlphaFoldDB" id="A0A2U3D842"/>
<evidence type="ECO:0000256" key="7">
    <source>
        <dbReference type="ARBA" id="ARBA00022741"/>
    </source>
</evidence>
<dbReference type="GO" id="GO:0005524">
    <property type="term" value="F:ATP binding"/>
    <property type="evidence" value="ECO:0007669"/>
    <property type="project" value="UniProtKB-KW"/>
</dbReference>
<gene>
    <name evidence="14" type="ORF">BM613_08210</name>
</gene>
<feature type="transmembrane region" description="Helical" evidence="12">
    <location>
        <begin position="547"/>
        <end position="565"/>
    </location>
</feature>
<evidence type="ECO:0000256" key="12">
    <source>
        <dbReference type="SAM" id="Phobius"/>
    </source>
</evidence>
<sequence>MPIHINHVSVYQSEEKKKILDDLTCRIEDQKITLVVGKTGSGKSTFIDVLSGLISLDEGSVYYDDEPLWIKQRVNTKVLRRLGNVFQFPEQQLFARTVVDEFTYSLRPFGISNEEVQHRTQYYLEQLGLAPALAYESPFLLSEGQKRRVALATTFSTEPQWLFLDEPTAGLDPSGTVKVIEYLLDWKKRSAGGMVITTHDLDNFLPIADHILVLQAGKLVANLTPRALFTDPTILLQAEVGIPAQLDLLIHLRELGFHVPAHFLSAKTLAELIQTQLAQGNCRKKTEKIHVPILIDATISESAQSKIAASQQTHVNSLIYDLDPRVKWGVYLLFAIGIFAQTHFAGLVLAGFITIGLIYYSRVPFYKIAVISKPFFILMTFSFLLSGIRFGNVALLWHIAHVGFSFRAALYTFFQLTKIGILMGLGTLLSSTMSQLKMKASLEHSLSFLRYMKIPVEALSLATMLTLRFIPVIMRETGRFSRIIRARKKKWTKHGTLHLRDLPALLIPLLLSVLQLGSHFVIAMEARGYRKIGQLRTTHVTLSLCKRDLLAMLFGIVVLSLLLALR</sequence>
<evidence type="ECO:0000259" key="13">
    <source>
        <dbReference type="PROSITE" id="PS50893"/>
    </source>
</evidence>
<dbReference type="InterPro" id="IPR015856">
    <property type="entry name" value="ABC_transpr_CbiO/EcfA_su"/>
</dbReference>
<evidence type="ECO:0000256" key="10">
    <source>
        <dbReference type="ARBA" id="ARBA00022989"/>
    </source>
</evidence>
<dbReference type="CDD" id="cd03225">
    <property type="entry name" value="ABC_cobalt_CbiO_domain1"/>
    <property type="match status" value="1"/>
</dbReference>
<dbReference type="Gene3D" id="3.40.50.300">
    <property type="entry name" value="P-loop containing nucleotide triphosphate hydrolases"/>
    <property type="match status" value="1"/>
</dbReference>
<feature type="domain" description="ABC transporter" evidence="13">
    <location>
        <begin position="3"/>
        <end position="241"/>
    </location>
</feature>
<comment type="subcellular location">
    <subcellularLocation>
        <location evidence="2">Cell membrane</location>
        <topology evidence="2">Peripheral membrane protein</topology>
    </subcellularLocation>
    <subcellularLocation>
        <location evidence="1">Membrane</location>
        <topology evidence="1">Multi-pass membrane protein</topology>
    </subcellularLocation>
</comment>
<keyword evidence="10 12" id="KW-1133">Transmembrane helix</keyword>
<dbReference type="Pfam" id="PF02361">
    <property type="entry name" value="CbiQ"/>
    <property type="match status" value="1"/>
</dbReference>
<dbReference type="InterPro" id="IPR027417">
    <property type="entry name" value="P-loop_NTPase"/>
</dbReference>
<evidence type="ECO:0000256" key="1">
    <source>
        <dbReference type="ARBA" id="ARBA00004141"/>
    </source>
</evidence>
<keyword evidence="7" id="KW-0547">Nucleotide-binding</keyword>
<dbReference type="InterPro" id="IPR003439">
    <property type="entry name" value="ABC_transporter-like_ATP-bd"/>
</dbReference>
<dbReference type="GO" id="GO:0042626">
    <property type="term" value="F:ATPase-coupled transmembrane transporter activity"/>
    <property type="evidence" value="ECO:0007669"/>
    <property type="project" value="TreeGrafter"/>
</dbReference>
<evidence type="ECO:0000313" key="15">
    <source>
        <dbReference type="Proteomes" id="UP000245380"/>
    </source>
</evidence>
<dbReference type="GO" id="GO:0043190">
    <property type="term" value="C:ATP-binding cassette (ABC) transporter complex"/>
    <property type="evidence" value="ECO:0007669"/>
    <property type="project" value="TreeGrafter"/>
</dbReference>
<evidence type="ECO:0000256" key="8">
    <source>
        <dbReference type="ARBA" id="ARBA00022840"/>
    </source>
</evidence>
<accession>A0A2U3D842</accession>
<evidence type="ECO:0000256" key="3">
    <source>
        <dbReference type="ARBA" id="ARBA00005417"/>
    </source>
</evidence>
<feature type="transmembrane region" description="Helical" evidence="12">
    <location>
        <begin position="368"/>
        <end position="388"/>
    </location>
</feature>
<evidence type="ECO:0000256" key="2">
    <source>
        <dbReference type="ARBA" id="ARBA00004202"/>
    </source>
</evidence>
<keyword evidence="11 12" id="KW-0472">Membrane</keyword>
<evidence type="ECO:0000256" key="9">
    <source>
        <dbReference type="ARBA" id="ARBA00022967"/>
    </source>
</evidence>
<reference evidence="14 15" key="1">
    <citation type="submission" date="2016-11" db="EMBL/GenBank/DDBJ databases">
        <title>Comparative genomics of Acidibacillus ferroxidans species.</title>
        <authorList>
            <person name="Oliveira G."/>
            <person name="Nunes G."/>
            <person name="Oliveira R."/>
            <person name="Araujo F."/>
            <person name="Salim A."/>
            <person name="Scholte L."/>
            <person name="Morais D."/>
            <person name="Nancucheo I."/>
            <person name="Johnson D.B."/>
            <person name="Grail B."/>
            <person name="Bittencourt J."/>
            <person name="Valadares R."/>
        </authorList>
    </citation>
    <scope>NUCLEOTIDE SEQUENCE [LARGE SCALE GENOMIC DNA]</scope>
    <source>
        <strain evidence="14 15">Y002</strain>
    </source>
</reference>
<dbReference type="InterPro" id="IPR003339">
    <property type="entry name" value="ABC/ECF_trnsptr_transmembrane"/>
</dbReference>
<feature type="transmembrane region" description="Helical" evidence="12">
    <location>
        <begin position="328"/>
        <end position="361"/>
    </location>
</feature>
<feature type="transmembrane region" description="Helical" evidence="12">
    <location>
        <begin position="408"/>
        <end position="430"/>
    </location>
</feature>
<comment type="similarity">
    <text evidence="3">Belongs to the ABC transporter superfamily.</text>
</comment>